<keyword evidence="7" id="KW-1185">Reference proteome</keyword>
<sequence length="449" mass="48745">MDRRRLLGYSAAGLAGAGLATTGLSACAPPAAPRVNTEPAIPPASGKIKLTYWAWLKDLQKVCDIWNAEHPEVEVEAVWIPGGNDGGYQKMFAALASGGGPDIGQIEMRTVPQYLLVNGLVDLSRYGIEQYADRYNEAIWNQCTFDGSTYAVPQDSGPTAFYYQTESLRQVGAEPPKTWDAWAELAVEIRKTGKSNYLECFDVSDPSGFVSYVTQAGASWFTPGDDGWRVDMTDEATMEVARFFDRAIDKDLVNTGFGAFSPGWTAAAAAGQIAAVTNASWGDALIQTVGGGEGKWKVAPMQRWSFGGYGSSQLGGSTAAVLATSKHPKEAMEFAVWMTTSKEGIDAMVEHCGIGWSPNDAYIGASREKPSPWFSGQSYNTEIFKPAAQQQNRRWTWCPITQQLFNILGDGFRQKLTDGKTLVDSVVQAQDRVLETMRQMGLSVTAAAR</sequence>
<dbReference type="SUPFAM" id="SSF53850">
    <property type="entry name" value="Periplasmic binding protein-like II"/>
    <property type="match status" value="1"/>
</dbReference>
<keyword evidence="4" id="KW-0564">Palmitate</keyword>
<name>A0A1H1VX26_9ACTN</name>
<proteinExistence type="predicted"/>
<evidence type="ECO:0000256" key="1">
    <source>
        <dbReference type="ARBA" id="ARBA00022475"/>
    </source>
</evidence>
<organism evidence="6 7">
    <name type="scientific">Microlunatus soli</name>
    <dbReference type="NCBI Taxonomy" id="630515"/>
    <lineage>
        <taxon>Bacteria</taxon>
        <taxon>Bacillati</taxon>
        <taxon>Actinomycetota</taxon>
        <taxon>Actinomycetes</taxon>
        <taxon>Propionibacteriales</taxon>
        <taxon>Propionibacteriaceae</taxon>
        <taxon>Microlunatus</taxon>
    </lineage>
</organism>
<dbReference type="Pfam" id="PF01547">
    <property type="entry name" value="SBP_bac_1"/>
    <property type="match status" value="1"/>
</dbReference>
<dbReference type="OrthoDB" id="2531053at2"/>
<reference evidence="6 7" key="1">
    <citation type="submission" date="2016-10" db="EMBL/GenBank/DDBJ databases">
        <authorList>
            <person name="de Groot N.N."/>
        </authorList>
    </citation>
    <scope>NUCLEOTIDE SEQUENCE [LARGE SCALE GENOMIC DNA]</scope>
    <source>
        <strain evidence="6 7">DSM 21800</strain>
    </source>
</reference>
<dbReference type="PROSITE" id="PS51257">
    <property type="entry name" value="PROKAR_LIPOPROTEIN"/>
    <property type="match status" value="1"/>
</dbReference>
<keyword evidence="3" id="KW-0472">Membrane</keyword>
<dbReference type="EMBL" id="LT629772">
    <property type="protein sequence ID" value="SDS89417.1"/>
    <property type="molecule type" value="Genomic_DNA"/>
</dbReference>
<evidence type="ECO:0000256" key="4">
    <source>
        <dbReference type="ARBA" id="ARBA00023139"/>
    </source>
</evidence>
<dbReference type="PROSITE" id="PS51318">
    <property type="entry name" value="TAT"/>
    <property type="match status" value="1"/>
</dbReference>
<dbReference type="PANTHER" id="PTHR43649">
    <property type="entry name" value="ARABINOSE-BINDING PROTEIN-RELATED"/>
    <property type="match status" value="1"/>
</dbReference>
<evidence type="ECO:0000313" key="7">
    <source>
        <dbReference type="Proteomes" id="UP000199103"/>
    </source>
</evidence>
<evidence type="ECO:0000256" key="2">
    <source>
        <dbReference type="ARBA" id="ARBA00022729"/>
    </source>
</evidence>
<evidence type="ECO:0000256" key="3">
    <source>
        <dbReference type="ARBA" id="ARBA00023136"/>
    </source>
</evidence>
<keyword evidence="1" id="KW-1003">Cell membrane</keyword>
<keyword evidence="2" id="KW-0732">Signal</keyword>
<dbReference type="STRING" id="630515.SAMN04489812_3396"/>
<gene>
    <name evidence="6" type="ORF">SAMN04489812_3396</name>
</gene>
<dbReference type="PANTHER" id="PTHR43649:SF33">
    <property type="entry name" value="POLYGALACTURONAN_RHAMNOGALACTURONAN-BINDING PROTEIN YTCQ"/>
    <property type="match status" value="1"/>
</dbReference>
<evidence type="ECO:0000313" key="6">
    <source>
        <dbReference type="EMBL" id="SDS89417.1"/>
    </source>
</evidence>
<dbReference type="RefSeq" id="WP_091526684.1">
    <property type="nucleotide sequence ID" value="NZ_LT629772.1"/>
</dbReference>
<dbReference type="AlphaFoldDB" id="A0A1H1VX26"/>
<dbReference type="Gene3D" id="3.40.190.10">
    <property type="entry name" value="Periplasmic binding protein-like II"/>
    <property type="match status" value="1"/>
</dbReference>
<dbReference type="InterPro" id="IPR006311">
    <property type="entry name" value="TAT_signal"/>
</dbReference>
<dbReference type="Proteomes" id="UP000199103">
    <property type="component" value="Chromosome I"/>
</dbReference>
<accession>A0A1H1VX26</accession>
<keyword evidence="5" id="KW-0449">Lipoprotein</keyword>
<dbReference type="InterPro" id="IPR050490">
    <property type="entry name" value="Bact_solute-bd_prot1"/>
</dbReference>
<dbReference type="InterPro" id="IPR006059">
    <property type="entry name" value="SBP"/>
</dbReference>
<protein>
    <submittedName>
        <fullName evidence="6">Carbohydrate ABC transporter substrate-binding protein, CUT1 family</fullName>
    </submittedName>
</protein>
<evidence type="ECO:0000256" key="5">
    <source>
        <dbReference type="ARBA" id="ARBA00023288"/>
    </source>
</evidence>